<dbReference type="PANTHER" id="PTHR12316">
    <property type="entry name" value="NINJURIN-RELATED"/>
    <property type="match status" value="1"/>
</dbReference>
<dbReference type="FunCoup" id="E0W1I6">
    <property type="interactions" value="5"/>
</dbReference>
<keyword evidence="5 7" id="KW-1133">Transmembrane helix</keyword>
<dbReference type="GO" id="GO:0042246">
    <property type="term" value="P:tissue regeneration"/>
    <property type="evidence" value="ECO:0007669"/>
    <property type="project" value="InterPro"/>
</dbReference>
<organism>
    <name type="scientific">Pediculus humanus subsp. corporis</name>
    <name type="common">Body louse</name>
    <dbReference type="NCBI Taxonomy" id="121224"/>
    <lineage>
        <taxon>Eukaryota</taxon>
        <taxon>Metazoa</taxon>
        <taxon>Ecdysozoa</taxon>
        <taxon>Arthropoda</taxon>
        <taxon>Hexapoda</taxon>
        <taxon>Insecta</taxon>
        <taxon>Pterygota</taxon>
        <taxon>Neoptera</taxon>
        <taxon>Paraneoptera</taxon>
        <taxon>Psocodea</taxon>
        <taxon>Troctomorpha</taxon>
        <taxon>Phthiraptera</taxon>
        <taxon>Anoplura</taxon>
        <taxon>Pediculidae</taxon>
        <taxon>Pediculus</taxon>
    </lineage>
</organism>
<dbReference type="KEGG" id="phu:Phum_PHUM577740"/>
<dbReference type="OMA" id="CINIVIM"/>
<reference evidence="9" key="3">
    <citation type="submission" date="2020-05" db="UniProtKB">
        <authorList>
            <consortium name="EnsemblMetazoa"/>
        </authorList>
    </citation>
    <scope>IDENTIFICATION</scope>
    <source>
        <strain evidence="9">USDA</strain>
    </source>
</reference>
<dbReference type="AlphaFoldDB" id="E0W1I6"/>
<evidence type="ECO:0000313" key="8">
    <source>
        <dbReference type="EMBL" id="EEB19492.1"/>
    </source>
</evidence>
<dbReference type="OrthoDB" id="6114058at2759"/>
<dbReference type="EMBL" id="DS235870">
    <property type="protein sequence ID" value="EEB19492.1"/>
    <property type="molecule type" value="Genomic_DNA"/>
</dbReference>
<evidence type="ECO:0000256" key="1">
    <source>
        <dbReference type="ARBA" id="ARBA00004141"/>
    </source>
</evidence>
<dbReference type="STRING" id="121224.E0W1I6"/>
<evidence type="ECO:0000256" key="4">
    <source>
        <dbReference type="ARBA" id="ARBA00022889"/>
    </source>
</evidence>
<evidence type="ECO:0000256" key="5">
    <source>
        <dbReference type="ARBA" id="ARBA00022989"/>
    </source>
</evidence>
<evidence type="ECO:0000256" key="3">
    <source>
        <dbReference type="ARBA" id="ARBA00022692"/>
    </source>
</evidence>
<dbReference type="VEuPathDB" id="VectorBase:PHUM577740"/>
<comment type="similarity">
    <text evidence="2">Belongs to the ninjurin family.</text>
</comment>
<evidence type="ECO:0000256" key="6">
    <source>
        <dbReference type="ARBA" id="ARBA00023136"/>
    </source>
</evidence>
<keyword evidence="6 7" id="KW-0472">Membrane</keyword>
<dbReference type="InParanoid" id="E0W1I6"/>
<keyword evidence="3 7" id="KW-0812">Transmembrane</keyword>
<evidence type="ECO:0000313" key="10">
    <source>
        <dbReference type="Proteomes" id="UP000009046"/>
    </source>
</evidence>
<dbReference type="GeneID" id="8239567"/>
<dbReference type="GO" id="GO:0016020">
    <property type="term" value="C:membrane"/>
    <property type="evidence" value="ECO:0007669"/>
    <property type="project" value="UniProtKB-SubCell"/>
</dbReference>
<comment type="subcellular location">
    <subcellularLocation>
        <location evidence="1">Membrane</location>
        <topology evidence="1">Multi-pass membrane protein</topology>
    </subcellularLocation>
</comment>
<dbReference type="EMBL" id="AAZO01007025">
    <property type="status" value="NOT_ANNOTATED_CDS"/>
    <property type="molecule type" value="Genomic_DNA"/>
</dbReference>
<reference evidence="8" key="2">
    <citation type="submission" date="2007-04" db="EMBL/GenBank/DDBJ databases">
        <title>The genome of the human body louse.</title>
        <authorList>
            <consortium name="The Human Body Louse Genome Consortium"/>
            <person name="Kirkness E."/>
            <person name="Walenz B."/>
            <person name="Hass B."/>
            <person name="Bruggner R."/>
            <person name="Strausberg R."/>
        </authorList>
    </citation>
    <scope>NUCLEOTIDE SEQUENCE</scope>
    <source>
        <strain evidence="8">USDA</strain>
    </source>
</reference>
<dbReference type="Proteomes" id="UP000009046">
    <property type="component" value="Unassembled WGS sequence"/>
</dbReference>
<dbReference type="CTD" id="8239567"/>
<dbReference type="EnsemblMetazoa" id="PHUM577740-RA">
    <property type="protein sequence ID" value="PHUM577740-PA"/>
    <property type="gene ID" value="PHUM577740"/>
</dbReference>
<dbReference type="HOGENOM" id="CLU_093971_0_0_1"/>
<name>E0W1I6_PEDHC</name>
<gene>
    <name evidence="9" type="primary">8239567</name>
    <name evidence="8" type="ORF">Phum_PHUM577740</name>
</gene>
<protein>
    <submittedName>
        <fullName evidence="8 9">Ninjurin-2, putative</fullName>
    </submittedName>
</protein>
<feature type="transmembrane region" description="Helical" evidence="7">
    <location>
        <begin position="113"/>
        <end position="144"/>
    </location>
</feature>
<evidence type="ECO:0000256" key="2">
    <source>
        <dbReference type="ARBA" id="ARBA00008141"/>
    </source>
</evidence>
<keyword evidence="10" id="KW-1185">Reference proteome</keyword>
<dbReference type="InterPro" id="IPR007007">
    <property type="entry name" value="Ninjurin"/>
</dbReference>
<evidence type="ECO:0000256" key="7">
    <source>
        <dbReference type="SAM" id="Phobius"/>
    </source>
</evidence>
<dbReference type="GO" id="GO:0007155">
    <property type="term" value="P:cell adhesion"/>
    <property type="evidence" value="ECO:0007669"/>
    <property type="project" value="UniProtKB-KW"/>
</dbReference>
<dbReference type="PANTHER" id="PTHR12316:SF17">
    <property type="entry name" value="NINJURIN C, ISOFORM D"/>
    <property type="match status" value="1"/>
</dbReference>
<dbReference type="eggNOG" id="ENOG502S12Z">
    <property type="taxonomic scope" value="Eukaryota"/>
</dbReference>
<evidence type="ECO:0000313" key="9">
    <source>
        <dbReference type="EnsemblMetazoa" id="PHUM577740-PA"/>
    </source>
</evidence>
<reference evidence="8" key="1">
    <citation type="submission" date="2007-04" db="EMBL/GenBank/DDBJ databases">
        <title>Annotation of Pediculus humanus corporis strain USDA.</title>
        <authorList>
            <person name="Kirkness E."/>
            <person name="Hannick L."/>
            <person name="Hass B."/>
            <person name="Bruggner R."/>
            <person name="Lawson D."/>
            <person name="Bidwell S."/>
            <person name="Joardar V."/>
            <person name="Caler E."/>
            <person name="Walenz B."/>
            <person name="Inman J."/>
            <person name="Schobel S."/>
            <person name="Galinsky K."/>
            <person name="Amedeo P."/>
            <person name="Strausberg R."/>
        </authorList>
    </citation>
    <scope>NUCLEOTIDE SEQUENCE</scope>
    <source>
        <strain evidence="8">USDA</strain>
    </source>
</reference>
<keyword evidence="4" id="KW-0130">Cell adhesion</keyword>
<dbReference type="RefSeq" id="XP_002432230.1">
    <property type="nucleotide sequence ID" value="XM_002432185.1"/>
</dbReference>
<sequence>MYNQGFVRNSCGHDNTTSCANCTSPEKPLDVNKYATKKTIAQGMLDIALLTANASQLKYILQVGHKHEFYTLMLGLITTSLILQVLIGILLLSLNFMRDCKLHLLEYKNSATYINYFTTGVIVGILFLVIGGLDVSVAVLNLILSRLDVEEFKNKGIMTVLNHIGNGCAMFAMISDVIKMSFGLDPALSIRDYYKKNNVTI</sequence>
<feature type="transmembrane region" description="Helical" evidence="7">
    <location>
        <begin position="69"/>
        <end position="92"/>
    </location>
</feature>
<proteinExistence type="inferred from homology"/>
<accession>E0W1I6</accession>
<dbReference type="Pfam" id="PF04923">
    <property type="entry name" value="Ninjurin"/>
    <property type="match status" value="1"/>
</dbReference>